<protein>
    <submittedName>
        <fullName evidence="2">Uncharacterized protein</fullName>
    </submittedName>
</protein>
<keyword evidence="1" id="KW-0472">Membrane</keyword>
<feature type="transmembrane region" description="Helical" evidence="1">
    <location>
        <begin position="9"/>
        <end position="28"/>
    </location>
</feature>
<dbReference type="InParanoid" id="A0A1E7FBX8"/>
<keyword evidence="1" id="KW-0812">Transmembrane</keyword>
<evidence type="ECO:0000256" key="1">
    <source>
        <dbReference type="SAM" id="Phobius"/>
    </source>
</evidence>
<dbReference type="EMBL" id="KV784359">
    <property type="protein sequence ID" value="OEU15649.1"/>
    <property type="molecule type" value="Genomic_DNA"/>
</dbReference>
<feature type="transmembrane region" description="Helical" evidence="1">
    <location>
        <begin position="141"/>
        <end position="162"/>
    </location>
</feature>
<evidence type="ECO:0000313" key="3">
    <source>
        <dbReference type="Proteomes" id="UP000095751"/>
    </source>
</evidence>
<organism evidence="2 3">
    <name type="scientific">Fragilariopsis cylindrus CCMP1102</name>
    <dbReference type="NCBI Taxonomy" id="635003"/>
    <lineage>
        <taxon>Eukaryota</taxon>
        <taxon>Sar</taxon>
        <taxon>Stramenopiles</taxon>
        <taxon>Ochrophyta</taxon>
        <taxon>Bacillariophyta</taxon>
        <taxon>Bacillariophyceae</taxon>
        <taxon>Bacillariophycidae</taxon>
        <taxon>Bacillariales</taxon>
        <taxon>Bacillariaceae</taxon>
        <taxon>Fragilariopsis</taxon>
    </lineage>
</organism>
<dbReference type="AlphaFoldDB" id="A0A1E7FBX8"/>
<evidence type="ECO:0000313" key="2">
    <source>
        <dbReference type="EMBL" id="OEU15649.1"/>
    </source>
</evidence>
<accession>A0A1E7FBX8</accession>
<reference evidence="2 3" key="1">
    <citation type="submission" date="2016-09" db="EMBL/GenBank/DDBJ databases">
        <title>Extensive genetic diversity and differential bi-allelic expression allows diatom success in the polar Southern Ocean.</title>
        <authorList>
            <consortium name="DOE Joint Genome Institute"/>
            <person name="Mock T."/>
            <person name="Otillar R.P."/>
            <person name="Strauss J."/>
            <person name="Dupont C."/>
            <person name="Frickenhaus S."/>
            <person name="Maumus F."/>
            <person name="Mcmullan M."/>
            <person name="Sanges R."/>
            <person name="Schmutz J."/>
            <person name="Toseland A."/>
            <person name="Valas R."/>
            <person name="Veluchamy A."/>
            <person name="Ward B.J."/>
            <person name="Allen A."/>
            <person name="Barry K."/>
            <person name="Falciatore A."/>
            <person name="Ferrante M."/>
            <person name="Fortunato A.E."/>
            <person name="Gloeckner G."/>
            <person name="Gruber A."/>
            <person name="Hipkin R."/>
            <person name="Janech M."/>
            <person name="Kroth P."/>
            <person name="Leese F."/>
            <person name="Lindquist E."/>
            <person name="Lyon B.R."/>
            <person name="Martin J."/>
            <person name="Mayer C."/>
            <person name="Parker M."/>
            <person name="Quesneville H."/>
            <person name="Raymond J."/>
            <person name="Uhlig C."/>
            <person name="Valentin K.U."/>
            <person name="Worden A.Z."/>
            <person name="Armbrust E.V."/>
            <person name="Bowler C."/>
            <person name="Green B."/>
            <person name="Moulton V."/>
            <person name="Van Oosterhout C."/>
            <person name="Grigoriev I."/>
        </authorList>
    </citation>
    <scope>NUCLEOTIDE SEQUENCE [LARGE SCALE GENOMIC DNA]</scope>
    <source>
        <strain evidence="2 3">CCMP1102</strain>
    </source>
</reference>
<keyword evidence="3" id="KW-1185">Reference proteome</keyword>
<dbReference type="OrthoDB" id="48838at2759"/>
<gene>
    <name evidence="2" type="ORF">FRACYDRAFT_275742</name>
</gene>
<dbReference type="Proteomes" id="UP000095751">
    <property type="component" value="Unassembled WGS sequence"/>
</dbReference>
<name>A0A1E7FBX8_9STRA</name>
<dbReference type="KEGG" id="fcy:FRACYDRAFT_275742"/>
<feature type="transmembrane region" description="Helical" evidence="1">
    <location>
        <begin position="40"/>
        <end position="62"/>
    </location>
</feature>
<proteinExistence type="predicted"/>
<keyword evidence="1" id="KW-1133">Transmembrane helix</keyword>
<sequence length="195" mass="21704">MTMAQAGSLGWLSSTSLIVIVFSCTMLPTNDLFCRFNSLLLIPATIIPSIMVGRLWRVYATLMAASRLGRKRFSNNELRNEAQKRLANASQQTEQHLMNLLSFVALSRCAVCKKNGITFRCNADRSNSMTIRTKTTRWDTVRLVLVLSLPQIVLQVFSVVAYDSHVQLQLAPNGKYASQPGVLCGMCFAKYSFGV</sequence>